<dbReference type="GO" id="GO:0004733">
    <property type="term" value="F:pyridoxamine phosphate oxidase activity"/>
    <property type="evidence" value="ECO:0007669"/>
    <property type="project" value="UniProtKB-EC"/>
</dbReference>
<dbReference type="PANTHER" id="PTHR34071:SF2">
    <property type="entry name" value="FLAVIN-NUCLEOTIDE-BINDING PROTEIN"/>
    <property type="match status" value="1"/>
</dbReference>
<dbReference type="EMBL" id="CP022685">
    <property type="protein sequence ID" value="ATL31379.1"/>
    <property type="molecule type" value="Genomic_DNA"/>
</dbReference>
<evidence type="ECO:0000256" key="1">
    <source>
        <dbReference type="SAM" id="MobiDB-lite"/>
    </source>
</evidence>
<dbReference type="InterPro" id="IPR012349">
    <property type="entry name" value="Split_barrel_FMN-bd"/>
</dbReference>
<protein>
    <submittedName>
        <fullName evidence="2">Pyridoxamine 5'-phosphate oxidase</fullName>
        <ecNumber evidence="2">1.4.3.5</ecNumber>
    </submittedName>
</protein>
<proteinExistence type="predicted"/>
<sequence>MEERLRKQRPDVWFLTEFVEPWLPVRDIGNLRRVNQRSQQSPLPAELPVTDRTRHRRLRDQGSLARTDLEAILDAGFVCHLGVVVEGHPMVVPTVYGHDGTDLFLHGSVASRSLAADPDAAVCVTVTHVDGLILARSVFEHGVNYRSAMIHGVPRQVTDPEEKLRGLRLLTEHAAPGQWDYARRPSRKELAATTLLALSLAEASVKTAIGPPDDGAGPDAELGIWAGNLPLRTTWGAPEADPLLPAGIDPPPHIAGREAAPL</sequence>
<dbReference type="PANTHER" id="PTHR34071">
    <property type="entry name" value="5-NITROIMIDAZOLE ANTIBIOTICS RESISTANCE PROTEIN, NIMA-FAMILY-RELATED PROTEIN-RELATED"/>
    <property type="match status" value="1"/>
</dbReference>
<keyword evidence="3" id="KW-1185">Reference proteome</keyword>
<accession>A0A291QI30</accession>
<evidence type="ECO:0000313" key="2">
    <source>
        <dbReference type="EMBL" id="ATL31379.1"/>
    </source>
</evidence>
<feature type="region of interest" description="Disordered" evidence="1">
    <location>
        <begin position="36"/>
        <end position="55"/>
    </location>
</feature>
<dbReference type="KEGG" id="sfk:KY5_6361"/>
<gene>
    <name evidence="2" type="ORF">KY5_6361</name>
</gene>
<dbReference type="SUPFAM" id="SSF50475">
    <property type="entry name" value="FMN-binding split barrel"/>
    <property type="match status" value="1"/>
</dbReference>
<reference evidence="2 3" key="1">
    <citation type="submission" date="2017-08" db="EMBL/GenBank/DDBJ databases">
        <title>Complete Genome Sequence of Streptomyces formicae KY5, the formicamycin producer.</title>
        <authorList>
            <person name="Holmes N.A."/>
            <person name="Devine R."/>
            <person name="Qin Z."/>
            <person name="Seipke R.F."/>
            <person name="Wilkinson B."/>
            <person name="Hutchings M.I."/>
        </authorList>
    </citation>
    <scope>NUCLEOTIDE SEQUENCE [LARGE SCALE GENOMIC DNA]</scope>
    <source>
        <strain evidence="2 3">KY5</strain>
    </source>
</reference>
<name>A0A291QI30_9ACTN</name>
<dbReference type="Gene3D" id="2.30.110.10">
    <property type="entry name" value="Electron Transport, Fmn-binding Protein, Chain A"/>
    <property type="match status" value="1"/>
</dbReference>
<dbReference type="AlphaFoldDB" id="A0A291QI30"/>
<organism evidence="2 3">
    <name type="scientific">Streptomyces formicae</name>
    <dbReference type="NCBI Taxonomy" id="1616117"/>
    <lineage>
        <taxon>Bacteria</taxon>
        <taxon>Bacillati</taxon>
        <taxon>Actinomycetota</taxon>
        <taxon>Actinomycetes</taxon>
        <taxon>Kitasatosporales</taxon>
        <taxon>Streptomycetaceae</taxon>
        <taxon>Streptomyces</taxon>
    </lineage>
</organism>
<dbReference type="InterPro" id="IPR024747">
    <property type="entry name" value="Pyridox_Oxase-rel"/>
</dbReference>
<dbReference type="EC" id="1.4.3.5" evidence="2"/>
<keyword evidence="2" id="KW-0560">Oxidoreductase</keyword>
<dbReference type="Proteomes" id="UP000221011">
    <property type="component" value="Chromosome"/>
</dbReference>
<dbReference type="Pfam" id="PF12900">
    <property type="entry name" value="Pyridox_ox_2"/>
    <property type="match status" value="1"/>
</dbReference>
<evidence type="ECO:0000313" key="3">
    <source>
        <dbReference type="Proteomes" id="UP000221011"/>
    </source>
</evidence>